<dbReference type="PROSITE" id="PS50929">
    <property type="entry name" value="ABC_TM1F"/>
    <property type="match status" value="1"/>
</dbReference>
<dbReference type="InterPro" id="IPR003593">
    <property type="entry name" value="AAA+_ATPase"/>
</dbReference>
<proteinExistence type="predicted"/>
<dbReference type="AlphaFoldDB" id="A0A6J6IUY8"/>
<evidence type="ECO:0000256" key="6">
    <source>
        <dbReference type="ARBA" id="ARBA00022840"/>
    </source>
</evidence>
<dbReference type="InterPro" id="IPR003439">
    <property type="entry name" value="ABC_transporter-like_ATP-bd"/>
</dbReference>
<evidence type="ECO:0000256" key="2">
    <source>
        <dbReference type="ARBA" id="ARBA00022448"/>
    </source>
</evidence>
<dbReference type="Pfam" id="PF00005">
    <property type="entry name" value="ABC_tran"/>
    <property type="match status" value="1"/>
</dbReference>
<dbReference type="GO" id="GO:0016887">
    <property type="term" value="F:ATP hydrolysis activity"/>
    <property type="evidence" value="ECO:0007669"/>
    <property type="project" value="InterPro"/>
</dbReference>
<dbReference type="GO" id="GO:0140359">
    <property type="term" value="F:ABC-type transporter activity"/>
    <property type="evidence" value="ECO:0007669"/>
    <property type="project" value="InterPro"/>
</dbReference>
<keyword evidence="6" id="KW-0067">ATP-binding</keyword>
<gene>
    <name evidence="11" type="ORF">UFOPK1835_02266</name>
</gene>
<comment type="subcellular location">
    <subcellularLocation>
        <location evidence="1">Cell membrane</location>
        <topology evidence="1">Multi-pass membrane protein</topology>
    </subcellularLocation>
</comment>
<feature type="domain" description="ABC transporter" evidence="9">
    <location>
        <begin position="140"/>
        <end position="358"/>
    </location>
</feature>
<evidence type="ECO:0000313" key="11">
    <source>
        <dbReference type="EMBL" id="CAB4628350.1"/>
    </source>
</evidence>
<dbReference type="SUPFAM" id="SSF90123">
    <property type="entry name" value="ABC transporter transmembrane region"/>
    <property type="match status" value="1"/>
</dbReference>
<dbReference type="PROSITE" id="PS50893">
    <property type="entry name" value="ABC_TRANSPORTER_2"/>
    <property type="match status" value="1"/>
</dbReference>
<keyword evidence="7" id="KW-1133">Transmembrane helix</keyword>
<dbReference type="EMBL" id="CAEZUP010000178">
    <property type="protein sequence ID" value="CAB4628350.1"/>
    <property type="molecule type" value="Genomic_DNA"/>
</dbReference>
<evidence type="ECO:0000256" key="5">
    <source>
        <dbReference type="ARBA" id="ARBA00022741"/>
    </source>
</evidence>
<evidence type="ECO:0000256" key="8">
    <source>
        <dbReference type="ARBA" id="ARBA00023136"/>
    </source>
</evidence>
<dbReference type="GO" id="GO:0005886">
    <property type="term" value="C:plasma membrane"/>
    <property type="evidence" value="ECO:0007669"/>
    <property type="project" value="UniProtKB-SubCell"/>
</dbReference>
<dbReference type="PANTHER" id="PTHR24221">
    <property type="entry name" value="ATP-BINDING CASSETTE SUB-FAMILY B"/>
    <property type="match status" value="1"/>
</dbReference>
<keyword evidence="5" id="KW-0547">Nucleotide-binding</keyword>
<keyword evidence="4" id="KW-0812">Transmembrane</keyword>
<dbReference type="PANTHER" id="PTHR24221:SF590">
    <property type="entry name" value="COMPONENT LINKED WITH THE ASSEMBLY OF CYTOCHROME' TRANSPORT TRANSMEMBRANE ATP-BINDING PROTEIN ABC TRANSPORTER CYDD-RELATED"/>
    <property type="match status" value="1"/>
</dbReference>
<accession>A0A6J6IUY8</accession>
<keyword evidence="2" id="KW-0813">Transport</keyword>
<dbReference type="Gene3D" id="1.20.1560.10">
    <property type="entry name" value="ABC transporter type 1, transmembrane domain"/>
    <property type="match status" value="1"/>
</dbReference>
<dbReference type="InterPro" id="IPR039421">
    <property type="entry name" value="Type_1_exporter"/>
</dbReference>
<reference evidence="11" key="1">
    <citation type="submission" date="2020-05" db="EMBL/GenBank/DDBJ databases">
        <authorList>
            <person name="Chiriac C."/>
            <person name="Salcher M."/>
            <person name="Ghai R."/>
            <person name="Kavagutti S V."/>
        </authorList>
    </citation>
    <scope>NUCLEOTIDE SEQUENCE</scope>
</reference>
<organism evidence="11">
    <name type="scientific">freshwater metagenome</name>
    <dbReference type="NCBI Taxonomy" id="449393"/>
    <lineage>
        <taxon>unclassified sequences</taxon>
        <taxon>metagenomes</taxon>
        <taxon>ecological metagenomes</taxon>
    </lineage>
</organism>
<name>A0A6J6IUY8_9ZZZZ</name>
<dbReference type="Gene3D" id="3.40.50.300">
    <property type="entry name" value="P-loop containing nucleotide triphosphate hydrolases"/>
    <property type="match status" value="1"/>
</dbReference>
<keyword evidence="3" id="KW-1003">Cell membrane</keyword>
<dbReference type="SMART" id="SM00382">
    <property type="entry name" value="AAA"/>
    <property type="match status" value="1"/>
</dbReference>
<dbReference type="FunFam" id="3.40.50.300:FF:000299">
    <property type="entry name" value="ABC transporter ATP-binding protein/permease"/>
    <property type="match status" value="1"/>
</dbReference>
<dbReference type="PROSITE" id="PS00211">
    <property type="entry name" value="ABC_TRANSPORTER_1"/>
    <property type="match status" value="1"/>
</dbReference>
<evidence type="ECO:0000259" key="9">
    <source>
        <dbReference type="PROSITE" id="PS50893"/>
    </source>
</evidence>
<dbReference type="InterPro" id="IPR027417">
    <property type="entry name" value="P-loop_NTPase"/>
</dbReference>
<dbReference type="InterPro" id="IPR017871">
    <property type="entry name" value="ABC_transporter-like_CS"/>
</dbReference>
<dbReference type="SUPFAM" id="SSF52540">
    <property type="entry name" value="P-loop containing nucleoside triphosphate hydrolases"/>
    <property type="match status" value="1"/>
</dbReference>
<evidence type="ECO:0000256" key="7">
    <source>
        <dbReference type="ARBA" id="ARBA00022989"/>
    </source>
</evidence>
<evidence type="ECO:0000259" key="10">
    <source>
        <dbReference type="PROSITE" id="PS50929"/>
    </source>
</evidence>
<dbReference type="InterPro" id="IPR036640">
    <property type="entry name" value="ABC1_TM_sf"/>
</dbReference>
<dbReference type="GO" id="GO:0005524">
    <property type="term" value="F:ATP binding"/>
    <property type="evidence" value="ECO:0007669"/>
    <property type="project" value="UniProtKB-KW"/>
</dbReference>
<sequence length="358" mass="38210">MIRGLPTLKAFGRAHDGADSIEVASKRFGETTMDVLRTAFQTSLVIEWAATAATALVAVQVSFRMIDGDISFVTALSVLMLTPEFFAPLRRLAVEYHSGQDGNAALARIDGIGLASIPDAVRPRISPIKANSLLRSPGVVEFHDVSFHHAPDRANVIDHLNLRLEAGTSAVLLGPSGAGKSTMASLLLGFLKPDGGRITVAGTDLADIDGDDWRKHVSYVPQNPSLFSGTIAENIALARPDATAAEVRAAADVAHATGFIEQFPDGFETVLGEQGLRLSGGQRQRLAIARAALRDAPFVILDEFTANLDPETERIVISAVREITRGKTALLIAHRSATIAAADRIIRLDAGRITEIRT</sequence>
<keyword evidence="8" id="KW-0472">Membrane</keyword>
<evidence type="ECO:0000256" key="3">
    <source>
        <dbReference type="ARBA" id="ARBA00022475"/>
    </source>
</evidence>
<feature type="domain" description="ABC transmembrane type-1" evidence="10">
    <location>
        <begin position="1"/>
        <end position="101"/>
    </location>
</feature>
<evidence type="ECO:0000256" key="1">
    <source>
        <dbReference type="ARBA" id="ARBA00004651"/>
    </source>
</evidence>
<protein>
    <submittedName>
        <fullName evidence="11">Unannotated protein</fullName>
    </submittedName>
</protein>
<dbReference type="InterPro" id="IPR011527">
    <property type="entry name" value="ABC1_TM_dom"/>
</dbReference>
<evidence type="ECO:0000256" key="4">
    <source>
        <dbReference type="ARBA" id="ARBA00022692"/>
    </source>
</evidence>